<evidence type="ECO:0000259" key="2">
    <source>
        <dbReference type="Pfam" id="PF03372"/>
    </source>
</evidence>
<protein>
    <submittedName>
        <fullName evidence="3">Endonuclease/exonuclease/phosphatase family protein</fullName>
    </submittedName>
</protein>
<keyword evidence="1" id="KW-0472">Membrane</keyword>
<dbReference type="SUPFAM" id="SSF56219">
    <property type="entry name" value="DNase I-like"/>
    <property type="match status" value="1"/>
</dbReference>
<dbReference type="AlphaFoldDB" id="A0A4Y5YNZ0"/>
<keyword evidence="1" id="KW-0812">Transmembrane</keyword>
<feature type="domain" description="Endonuclease/exonuclease/phosphatase" evidence="2">
    <location>
        <begin position="158"/>
        <end position="339"/>
    </location>
</feature>
<feature type="transmembrane region" description="Helical" evidence="1">
    <location>
        <begin position="57"/>
        <end position="75"/>
    </location>
</feature>
<name>A0A4Y5YNZ0_9MICO</name>
<dbReference type="EMBL" id="CP041040">
    <property type="protein sequence ID" value="QDE34487.1"/>
    <property type="molecule type" value="Genomic_DNA"/>
</dbReference>
<dbReference type="Gene3D" id="3.60.10.10">
    <property type="entry name" value="Endonuclease/exonuclease/phosphatase"/>
    <property type="match status" value="1"/>
</dbReference>
<evidence type="ECO:0000313" key="3">
    <source>
        <dbReference type="EMBL" id="QDE34487.1"/>
    </source>
</evidence>
<keyword evidence="3" id="KW-0255">Endonuclease</keyword>
<dbReference type="OrthoDB" id="4316587at2"/>
<reference evidence="3 4" key="1">
    <citation type="submission" date="2019-06" db="EMBL/GenBank/DDBJ databases">
        <title>Complete genome of Microbacterium foliorum M2.</title>
        <authorList>
            <person name="Cao G."/>
        </authorList>
    </citation>
    <scope>NUCLEOTIDE SEQUENCE [LARGE SCALE GENOMIC DNA]</scope>
    <source>
        <strain evidence="3 4">M2</strain>
    </source>
</reference>
<dbReference type="Pfam" id="PF03372">
    <property type="entry name" value="Exo_endo_phos"/>
    <property type="match status" value="1"/>
</dbReference>
<feature type="transmembrane region" description="Helical" evidence="1">
    <location>
        <begin position="109"/>
        <end position="130"/>
    </location>
</feature>
<keyword evidence="3" id="KW-0540">Nuclease</keyword>
<accession>A0A4Y5YNZ0</accession>
<dbReference type="GO" id="GO:0004527">
    <property type="term" value="F:exonuclease activity"/>
    <property type="evidence" value="ECO:0007669"/>
    <property type="project" value="UniProtKB-KW"/>
</dbReference>
<keyword evidence="3" id="KW-0378">Hydrolase</keyword>
<gene>
    <name evidence="3" type="ORF">FIV50_06615</name>
</gene>
<dbReference type="GO" id="GO:0004519">
    <property type="term" value="F:endonuclease activity"/>
    <property type="evidence" value="ECO:0007669"/>
    <property type="project" value="UniProtKB-KW"/>
</dbReference>
<dbReference type="InterPro" id="IPR036691">
    <property type="entry name" value="Endo/exonu/phosph_ase_sf"/>
</dbReference>
<evidence type="ECO:0000313" key="4">
    <source>
        <dbReference type="Proteomes" id="UP000316125"/>
    </source>
</evidence>
<organism evidence="3 4">
    <name type="scientific">Microbacterium foliorum</name>
    <dbReference type="NCBI Taxonomy" id="104336"/>
    <lineage>
        <taxon>Bacteria</taxon>
        <taxon>Bacillati</taxon>
        <taxon>Actinomycetota</taxon>
        <taxon>Actinomycetes</taxon>
        <taxon>Micrococcales</taxon>
        <taxon>Microbacteriaceae</taxon>
        <taxon>Microbacterium</taxon>
    </lineage>
</organism>
<sequence length="348" mass="35909">MQQVPRASARGTCSFRARTAGAQTARSRMRSLPEEVTITATTSSPTHRRSHARAGRIIAVAGLVVLAMVVGVWIPGFVGTAAAALLPWCGLALGVLSVIALIRVRRVVLVLLAPILVWVLAIAPSAPGFASGAAEQTSTVEIVSQNVRAHSGGAAESAADLAASGADVIALTELDADSLAAARDTLAADYPHSYAIGTVAVWSRLPIADAQALSLGLDWKRALRVVVNAPDADVVVYVMHAASVRPGVQNDRDAMLSGIADAVAADTAESIVVVGDFNAASADPALGAIRSQLDWVRPTDGTLGFTWPAGLPLARIDHVFVRGLDVLGSTTMRAGSSDHLATVTTLTL</sequence>
<feature type="transmembrane region" description="Helical" evidence="1">
    <location>
        <begin position="81"/>
        <end position="102"/>
    </location>
</feature>
<dbReference type="Proteomes" id="UP000316125">
    <property type="component" value="Chromosome"/>
</dbReference>
<proteinExistence type="predicted"/>
<keyword evidence="1" id="KW-1133">Transmembrane helix</keyword>
<dbReference type="InterPro" id="IPR005135">
    <property type="entry name" value="Endo/exonuclease/phosphatase"/>
</dbReference>
<evidence type="ECO:0000256" key="1">
    <source>
        <dbReference type="SAM" id="Phobius"/>
    </source>
</evidence>
<keyword evidence="3" id="KW-0269">Exonuclease</keyword>